<keyword evidence="1 5" id="KW-0328">Glycosyltransferase</keyword>
<evidence type="ECO:0000313" key="6">
    <source>
        <dbReference type="EMBL" id="QIA33136.1"/>
    </source>
</evidence>
<feature type="domain" description="Glycosyl transferase family 1" evidence="3">
    <location>
        <begin position="190"/>
        <end position="348"/>
    </location>
</feature>
<evidence type="ECO:0000313" key="5">
    <source>
        <dbReference type="EMBL" id="EBA40494.1"/>
    </source>
</evidence>
<name>A4E6Y5_COLAA</name>
<dbReference type="GO" id="GO:0016757">
    <property type="term" value="F:glycosyltransferase activity"/>
    <property type="evidence" value="ECO:0007669"/>
    <property type="project" value="UniProtKB-KW"/>
</dbReference>
<dbReference type="PANTHER" id="PTHR45947:SF3">
    <property type="entry name" value="SULFOQUINOVOSYL TRANSFERASE SQD2"/>
    <property type="match status" value="1"/>
</dbReference>
<protein>
    <submittedName>
        <fullName evidence="6">Glycosyltransferase family 4 protein</fullName>
    </submittedName>
    <submittedName>
        <fullName evidence="5">Glycosyltransferase, group 1 family protein</fullName>
        <ecNumber evidence="5">2.4.-.-</ecNumber>
    </submittedName>
</protein>
<dbReference type="SUPFAM" id="SSF53756">
    <property type="entry name" value="UDP-Glycosyltransferase/glycogen phosphorylase"/>
    <property type="match status" value="1"/>
</dbReference>
<dbReference type="CAZy" id="GT4">
    <property type="family name" value="Glycosyltransferase Family 4"/>
</dbReference>
<dbReference type="InterPro" id="IPR001296">
    <property type="entry name" value="Glyco_trans_1"/>
</dbReference>
<dbReference type="RefSeq" id="WP_006234080.1">
    <property type="nucleotide sequence ID" value="NZ_AAVN02000001.1"/>
</dbReference>
<evidence type="ECO:0000256" key="2">
    <source>
        <dbReference type="ARBA" id="ARBA00022679"/>
    </source>
</evidence>
<dbReference type="AlphaFoldDB" id="A4E6Y5"/>
<dbReference type="CDD" id="cd03801">
    <property type="entry name" value="GT4_PimA-like"/>
    <property type="match status" value="1"/>
</dbReference>
<accession>A4E6Y5</accession>
<dbReference type="Pfam" id="PF13439">
    <property type="entry name" value="Glyco_transf_4"/>
    <property type="match status" value="1"/>
</dbReference>
<dbReference type="Pfam" id="PF00534">
    <property type="entry name" value="Glycos_transf_1"/>
    <property type="match status" value="1"/>
</dbReference>
<dbReference type="InterPro" id="IPR028098">
    <property type="entry name" value="Glyco_trans_4-like_N"/>
</dbReference>
<gene>
    <name evidence="5" type="ORF">COLAER_00161</name>
    <name evidence="6" type="ORF">GXM19_01885</name>
</gene>
<dbReference type="Gene3D" id="3.40.50.2000">
    <property type="entry name" value="Glycogen Phosphorylase B"/>
    <property type="match status" value="2"/>
</dbReference>
<reference evidence="5 7" key="1">
    <citation type="submission" date="2007-01" db="EMBL/GenBank/DDBJ databases">
        <title>Draft genome sequence of Collinsella aerofaciens (ATCC 25986).</title>
        <authorList>
            <person name="Sudarsanam P."/>
            <person name="Ley R."/>
            <person name="Guruge J."/>
            <person name="Turnbaugh P.J."/>
            <person name="Mahowald M."/>
            <person name="Liep D."/>
            <person name="Gordon J."/>
        </authorList>
    </citation>
    <scope>NUCLEOTIDE SEQUENCE [LARGE SCALE GENOMIC DNA]</scope>
    <source>
        <strain evidence="5">ATCC 25986</strain>
        <strain evidence="7">ATCC 25986 / DSM 3979 / JCM 10188 / KCTC 3647 / NCTC 11838 / VPI 1003</strain>
    </source>
</reference>
<evidence type="ECO:0000259" key="4">
    <source>
        <dbReference type="Pfam" id="PF13439"/>
    </source>
</evidence>
<reference evidence="5 7" key="2">
    <citation type="submission" date="2007-04" db="EMBL/GenBank/DDBJ databases">
        <authorList>
            <person name="Fulton L."/>
            <person name="Clifton S."/>
            <person name="Fulton B."/>
            <person name="Xu J."/>
            <person name="Minx P."/>
            <person name="Mardis E.R."/>
            <person name="Wilson R.K."/>
        </authorList>
    </citation>
    <scope>NUCLEOTIDE SEQUENCE [LARGE SCALE GENOMIC DNA]</scope>
    <source>
        <strain evidence="5">ATCC 25986</strain>
        <strain evidence="7">ATCC 25986 / DSM 3979 / JCM 10188 / KCTC 3647 / NCTC 11838 / VPI 1003</strain>
    </source>
</reference>
<reference evidence="6 8" key="3">
    <citation type="submission" date="2020-01" db="EMBL/GenBank/DDBJ databases">
        <title>Complete genome sequence of Collinsella aerofaciens JCM 10188(T).</title>
        <authorList>
            <person name="Tourlousse D.M."/>
            <person name="Sakamoto M."/>
            <person name="Miura T."/>
            <person name="Narita K."/>
            <person name="Ohashi A."/>
            <person name="Uchino Y."/>
            <person name="Yamazoe A."/>
            <person name="Kameyama K."/>
            <person name="Terauchi J."/>
            <person name="Ohkuma M."/>
            <person name="Kawasaki H."/>
            <person name="Sekiguchi Y."/>
        </authorList>
    </citation>
    <scope>NUCLEOTIDE SEQUENCE [LARGE SCALE GENOMIC DNA]</scope>
    <source>
        <strain evidence="6 8">JCM 10188</strain>
    </source>
</reference>
<dbReference type="GeneID" id="92849158"/>
<dbReference type="PANTHER" id="PTHR45947">
    <property type="entry name" value="SULFOQUINOVOSYL TRANSFERASE SQD2"/>
    <property type="match status" value="1"/>
</dbReference>
<organism evidence="5 7">
    <name type="scientific">Collinsella aerofaciens (strain ATCC 25986 / DSM 3979 / JCM 10188 / KCTC 3647 / NCTC 11838 / VPI 1003)</name>
    <dbReference type="NCBI Taxonomy" id="411903"/>
    <lineage>
        <taxon>Bacteria</taxon>
        <taxon>Bacillati</taxon>
        <taxon>Actinomycetota</taxon>
        <taxon>Coriobacteriia</taxon>
        <taxon>Coriobacteriales</taxon>
        <taxon>Coriobacteriaceae</taxon>
        <taxon>Collinsella</taxon>
    </lineage>
</organism>
<keyword evidence="2 5" id="KW-0808">Transferase</keyword>
<dbReference type="Proteomes" id="UP000464211">
    <property type="component" value="Chromosome"/>
</dbReference>
<proteinExistence type="predicted"/>
<evidence type="ECO:0000259" key="3">
    <source>
        <dbReference type="Pfam" id="PF00534"/>
    </source>
</evidence>
<feature type="domain" description="Glycosyltransferase subfamily 4-like N-terminal" evidence="4">
    <location>
        <begin position="16"/>
        <end position="182"/>
    </location>
</feature>
<dbReference type="EC" id="2.4.-.-" evidence="5"/>
<dbReference type="InterPro" id="IPR050194">
    <property type="entry name" value="Glycosyltransferase_grp1"/>
</dbReference>
<dbReference type="GO" id="GO:1901137">
    <property type="term" value="P:carbohydrate derivative biosynthetic process"/>
    <property type="evidence" value="ECO:0007669"/>
    <property type="project" value="UniProtKB-ARBA"/>
</dbReference>
<dbReference type="Proteomes" id="UP000002979">
    <property type="component" value="Unassembled WGS sequence"/>
</dbReference>
<dbReference type="EMBL" id="AAVN02000001">
    <property type="protein sequence ID" value="EBA40494.1"/>
    <property type="molecule type" value="Genomic_DNA"/>
</dbReference>
<evidence type="ECO:0000256" key="1">
    <source>
        <dbReference type="ARBA" id="ARBA00022676"/>
    </source>
</evidence>
<dbReference type="EMBL" id="CP048433">
    <property type="protein sequence ID" value="QIA33136.1"/>
    <property type="molecule type" value="Genomic_DNA"/>
</dbReference>
<evidence type="ECO:0000313" key="7">
    <source>
        <dbReference type="Proteomes" id="UP000002979"/>
    </source>
</evidence>
<sequence length="374" mass="40465">MRIAMIGHKRYGSREGGVEVVVTELARRMAALGHEVTCYDRSGADVMTGDAADCRERVVDGVRVVPVKTIDRKGLAALSSSYFATKAAIKDRPDVIHYHAEGPCVPLALAKHAGIRTVATIHGLDWQRAKWGRLASTYIKMGEKTAATKADGLIVLSKSVQSYFQDVYGRTATFIPNGIEPKQPRPANRIKEKWGLDAGSYLLYLGRLVPEKRPELLIEAFEKFDTDKRLVIAGGGSDTSEYEASLREAAQGDPRVLFTGFVNGEPLEELYSNCYAYVLPSDVEGMPMSLLEAMAYGRCCVTSDIPECADVLAGNGVTFEKGSADSLQAALQGLLAEGDRGRVLGGAAKAHVEKTCNWDSVIERTLAVYGGEGL</sequence>
<evidence type="ECO:0000313" key="8">
    <source>
        <dbReference type="Proteomes" id="UP000464211"/>
    </source>
</evidence>